<evidence type="ECO:0000256" key="2">
    <source>
        <dbReference type="ARBA" id="ARBA00022763"/>
    </source>
</evidence>
<feature type="domain" description="HMG box" evidence="4">
    <location>
        <begin position="609"/>
        <end position="677"/>
    </location>
</feature>
<dbReference type="InterPro" id="IPR002099">
    <property type="entry name" value="MutL/Mlh/PMS"/>
</dbReference>
<dbReference type="Gene3D" id="3.30.565.10">
    <property type="entry name" value="Histidine kinase-like ATPase, C-terminal domain"/>
    <property type="match status" value="1"/>
</dbReference>
<dbReference type="NCBIfam" id="TIGR00585">
    <property type="entry name" value="mutl"/>
    <property type="match status" value="1"/>
</dbReference>
<dbReference type="GO" id="GO:0006298">
    <property type="term" value="P:mismatch repair"/>
    <property type="evidence" value="ECO:0007669"/>
    <property type="project" value="InterPro"/>
</dbReference>
<dbReference type="PROSITE" id="PS00058">
    <property type="entry name" value="DNA_MISMATCH_REPAIR_1"/>
    <property type="match status" value="1"/>
</dbReference>
<keyword evidence="3" id="KW-0238">DNA-binding</keyword>
<dbReference type="InterPro" id="IPR009071">
    <property type="entry name" value="HMG_box_dom"/>
</dbReference>
<comment type="caution">
    <text evidence="5">The sequence shown here is derived from an EMBL/GenBank/DDBJ whole genome shotgun (WGS) entry which is preliminary data.</text>
</comment>
<dbReference type="InterPro" id="IPR036910">
    <property type="entry name" value="HMG_box_dom_sf"/>
</dbReference>
<evidence type="ECO:0000313" key="5">
    <source>
        <dbReference type="EMBL" id="KAF7412088.1"/>
    </source>
</evidence>
<sequence length="809" mass="93087">MSITSLDENTIRLVTTTQIITSVYSAVKELVENAFDANAKNIEINLVDNGTSLIEVKDDGDGISNIDASYMALPSCTSKISSFADLGILKTYGFRGEALNALCRISDVVIMTKTDKDEVGRLYNMDNNGNIMTSELYPRPRGTTVQIKQMFKQLPVRRKLITDKKKSNQDIKLIETLLKSFGICNYTVRISYKVNNNVVFMKPNLDSIKEAAEYILGSKVICNMKWIIYEETEATIQLMIPDKEIQDINEICQTNHHYIFINNRPIKYKNIEKVVNDIFSEYFSHKLSVKKKPIFLVHILMDPMDVDVNLEPNKDAVLLKNQQIILDAINQLLTNFYGVQKMEQKRKNSDEISNYDQDYSSITNEDTSKTEFPVCKRRKILSSMDEKEIESMKKEIKKTINRVLVPQKSNKNTTELLKQHIIEEIPHCENTLNNSISTDGKNNISEDELQAITNYLNNTSASHNSSIHNVDTKCTDHNKLKHDYINNPIYTNDSLLNDLNSTDEKSNVQETVNSLDNQIDIPNESISQLPVVDLGEDFEFDLILNERSNVNTHIEKIHDIQNNEKYNNLVKEKHSLETWSKGHVEGLKGGTDIKPFTDCTNHISLSNNSYTAETTFTKFAKDIRSEIIKENPKLSAVEVARKITDIWKHLPSQEHGYYQDLVHEEKANKEKAKNDKLKKKLDEDVKKNKRRLLRMLENMKNSNTQKSENLAMRTTIPWNMNIEKVTKSFQNRCDYNNVHHVVGSISINLWIIQNSAQLWLLDISHILKGLNITDLVIDKIQSQDVEKLFKQWILEKKDMSMIFPIYTLT</sequence>
<dbReference type="CDD" id="cd00084">
    <property type="entry name" value="HMG-box_SF"/>
    <property type="match status" value="1"/>
</dbReference>
<protein>
    <recommendedName>
        <fullName evidence="4">HMG box domain-containing protein</fullName>
    </recommendedName>
</protein>
<dbReference type="SUPFAM" id="SSF55874">
    <property type="entry name" value="ATPase domain of HSP90 chaperone/DNA topoisomerase II/histidine kinase"/>
    <property type="match status" value="1"/>
</dbReference>
<dbReference type="SUPFAM" id="SSF47095">
    <property type="entry name" value="HMG-box"/>
    <property type="match status" value="1"/>
</dbReference>
<dbReference type="PROSITE" id="PS50118">
    <property type="entry name" value="HMG_BOX_2"/>
    <property type="match status" value="1"/>
</dbReference>
<dbReference type="PANTHER" id="PTHR10073">
    <property type="entry name" value="DNA MISMATCH REPAIR PROTEIN MLH, PMS, MUTL"/>
    <property type="match status" value="1"/>
</dbReference>
<feature type="DNA-binding region" description="HMG box" evidence="3">
    <location>
        <begin position="609"/>
        <end position="677"/>
    </location>
</feature>
<comment type="similarity">
    <text evidence="1">Belongs to the DNA mismatch repair MutL/HexB family.</text>
</comment>
<keyword evidence="3" id="KW-0539">Nucleus</keyword>
<evidence type="ECO:0000259" key="4">
    <source>
        <dbReference type="PROSITE" id="PS50118"/>
    </source>
</evidence>
<evidence type="ECO:0000256" key="3">
    <source>
        <dbReference type="PROSITE-ProRule" id="PRU00267"/>
    </source>
</evidence>
<dbReference type="InterPro" id="IPR014721">
    <property type="entry name" value="Ribsml_uS5_D2-typ_fold_subgr"/>
</dbReference>
<dbReference type="Pfam" id="PF13589">
    <property type="entry name" value="HATPase_c_3"/>
    <property type="match status" value="1"/>
</dbReference>
<dbReference type="EMBL" id="JACSEA010000001">
    <property type="protein sequence ID" value="KAF7412088.1"/>
    <property type="molecule type" value="Genomic_DNA"/>
</dbReference>
<dbReference type="SMART" id="SM01340">
    <property type="entry name" value="DNA_mis_repair"/>
    <property type="match status" value="1"/>
</dbReference>
<dbReference type="SUPFAM" id="SSF54211">
    <property type="entry name" value="Ribosomal protein S5 domain 2-like"/>
    <property type="match status" value="1"/>
</dbReference>
<proteinExistence type="inferred from homology"/>
<dbReference type="Pfam" id="PF01119">
    <property type="entry name" value="DNA_mis_repair"/>
    <property type="match status" value="1"/>
</dbReference>
<evidence type="ECO:0000256" key="1">
    <source>
        <dbReference type="ARBA" id="ARBA00006082"/>
    </source>
</evidence>
<keyword evidence="6" id="KW-1185">Reference proteome</keyword>
<dbReference type="GO" id="GO:0140664">
    <property type="term" value="F:ATP-dependent DNA damage sensor activity"/>
    <property type="evidence" value="ECO:0007669"/>
    <property type="project" value="InterPro"/>
</dbReference>
<accession>A0A834KSK6</accession>
<dbReference type="PANTHER" id="PTHR10073:SF54">
    <property type="entry name" value="PMS1 PROTEIN HOMOLOG 1"/>
    <property type="match status" value="1"/>
</dbReference>
<dbReference type="InterPro" id="IPR013507">
    <property type="entry name" value="DNA_mismatch_S5_2-like"/>
</dbReference>
<reference evidence="5" key="1">
    <citation type="journal article" date="2020" name="G3 (Bethesda)">
        <title>High-Quality Assemblies for Three Invasive Social Wasps from the &lt;i&gt;Vespula&lt;/i&gt; Genus.</title>
        <authorList>
            <person name="Harrop T.W.R."/>
            <person name="Guhlin J."/>
            <person name="McLaughlin G.M."/>
            <person name="Permina E."/>
            <person name="Stockwell P."/>
            <person name="Gilligan J."/>
            <person name="Le Lec M.F."/>
            <person name="Gruber M.A.M."/>
            <person name="Quinn O."/>
            <person name="Lovegrove M."/>
            <person name="Duncan E.J."/>
            <person name="Remnant E.J."/>
            <person name="Van Eeckhoven J."/>
            <person name="Graham B."/>
            <person name="Knapp R.A."/>
            <person name="Langford K.W."/>
            <person name="Kronenberg Z."/>
            <person name="Press M.O."/>
            <person name="Eacker S.M."/>
            <person name="Wilson-Rankin E.E."/>
            <person name="Purcell J."/>
            <person name="Lester P.J."/>
            <person name="Dearden P.K."/>
        </authorList>
    </citation>
    <scope>NUCLEOTIDE SEQUENCE</scope>
    <source>
        <strain evidence="5">Marl-1</strain>
    </source>
</reference>
<dbReference type="Proteomes" id="UP000614350">
    <property type="component" value="Unassembled WGS sequence"/>
</dbReference>
<organism evidence="5 6">
    <name type="scientific">Vespula vulgaris</name>
    <name type="common">Yellow jacket</name>
    <name type="synonym">Wasp</name>
    <dbReference type="NCBI Taxonomy" id="7454"/>
    <lineage>
        <taxon>Eukaryota</taxon>
        <taxon>Metazoa</taxon>
        <taxon>Ecdysozoa</taxon>
        <taxon>Arthropoda</taxon>
        <taxon>Hexapoda</taxon>
        <taxon>Insecta</taxon>
        <taxon>Pterygota</taxon>
        <taxon>Neoptera</taxon>
        <taxon>Endopterygota</taxon>
        <taxon>Hymenoptera</taxon>
        <taxon>Apocrita</taxon>
        <taxon>Aculeata</taxon>
        <taxon>Vespoidea</taxon>
        <taxon>Vespidae</taxon>
        <taxon>Vespinae</taxon>
        <taxon>Vespula</taxon>
    </lineage>
</organism>
<dbReference type="GO" id="GO:0030983">
    <property type="term" value="F:mismatched DNA binding"/>
    <property type="evidence" value="ECO:0007669"/>
    <property type="project" value="InterPro"/>
</dbReference>
<dbReference type="InterPro" id="IPR036890">
    <property type="entry name" value="HATPase_C_sf"/>
</dbReference>
<dbReference type="Gene3D" id="3.30.230.10">
    <property type="match status" value="1"/>
</dbReference>
<dbReference type="FunFam" id="3.30.565.10:FF:000017">
    <property type="entry name" value="PMS1 homolog 1, mismatch repair system component"/>
    <property type="match status" value="1"/>
</dbReference>
<gene>
    <name evidence="5" type="ORF">HZH66_000984</name>
</gene>
<dbReference type="GO" id="GO:0005524">
    <property type="term" value="F:ATP binding"/>
    <property type="evidence" value="ECO:0007669"/>
    <property type="project" value="InterPro"/>
</dbReference>
<dbReference type="Pfam" id="PF00505">
    <property type="entry name" value="HMG_box"/>
    <property type="match status" value="1"/>
</dbReference>
<dbReference type="GO" id="GO:0016887">
    <property type="term" value="F:ATP hydrolysis activity"/>
    <property type="evidence" value="ECO:0007669"/>
    <property type="project" value="InterPro"/>
</dbReference>
<dbReference type="InterPro" id="IPR014762">
    <property type="entry name" value="DNA_mismatch_repair_CS"/>
</dbReference>
<keyword evidence="2" id="KW-0227">DNA damage</keyword>
<dbReference type="Gene3D" id="1.10.30.10">
    <property type="entry name" value="High mobility group box domain"/>
    <property type="match status" value="1"/>
</dbReference>
<evidence type="ECO:0000313" key="6">
    <source>
        <dbReference type="Proteomes" id="UP000614350"/>
    </source>
</evidence>
<dbReference type="AlphaFoldDB" id="A0A834KSK6"/>
<dbReference type="InterPro" id="IPR038973">
    <property type="entry name" value="MutL/Mlh/Pms-like"/>
</dbReference>
<name>A0A834KSK6_VESVU</name>
<dbReference type="InterPro" id="IPR020568">
    <property type="entry name" value="Ribosomal_Su5_D2-typ_SF"/>
</dbReference>
<dbReference type="GO" id="GO:0032389">
    <property type="term" value="C:MutLalpha complex"/>
    <property type="evidence" value="ECO:0007669"/>
    <property type="project" value="TreeGrafter"/>
</dbReference>